<evidence type="ECO:0000313" key="10">
    <source>
        <dbReference type="Proteomes" id="UP000218899"/>
    </source>
</evidence>
<dbReference type="Pfam" id="PF03775">
    <property type="entry name" value="MinC_C"/>
    <property type="match status" value="1"/>
</dbReference>
<organism evidence="9 10">
    <name type="scientific">Sulfurifustis variabilis</name>
    <dbReference type="NCBI Taxonomy" id="1675686"/>
    <lineage>
        <taxon>Bacteria</taxon>
        <taxon>Pseudomonadati</taxon>
        <taxon>Pseudomonadota</taxon>
        <taxon>Gammaproteobacteria</taxon>
        <taxon>Acidiferrobacterales</taxon>
        <taxon>Acidiferrobacteraceae</taxon>
        <taxon>Sulfurifustis</taxon>
    </lineage>
</organism>
<dbReference type="GO" id="GO:1901891">
    <property type="term" value="P:regulation of cell septum assembly"/>
    <property type="evidence" value="ECO:0007669"/>
    <property type="project" value="InterPro"/>
</dbReference>
<dbReference type="SUPFAM" id="SSF63848">
    <property type="entry name" value="Cell-division inhibitor MinC, C-terminal domain"/>
    <property type="match status" value="1"/>
</dbReference>
<keyword evidence="2 6" id="KW-0132">Cell division</keyword>
<dbReference type="InterPro" id="IPR016098">
    <property type="entry name" value="CAP/MinC_C"/>
</dbReference>
<evidence type="ECO:0000256" key="6">
    <source>
        <dbReference type="HAMAP-Rule" id="MF_00267"/>
    </source>
</evidence>
<evidence type="ECO:0000259" key="7">
    <source>
        <dbReference type="Pfam" id="PF03775"/>
    </source>
</evidence>
<dbReference type="GO" id="GO:0000917">
    <property type="term" value="P:division septum assembly"/>
    <property type="evidence" value="ECO:0007669"/>
    <property type="project" value="UniProtKB-KW"/>
</dbReference>
<keyword evidence="4 6" id="KW-0131">Cell cycle</keyword>
<name>A0A1B4V036_9GAMM</name>
<comment type="similarity">
    <text evidence="1 6">Belongs to the MinC family.</text>
</comment>
<dbReference type="OrthoDB" id="9794530at2"/>
<dbReference type="HAMAP" id="MF_00267">
    <property type="entry name" value="MinC"/>
    <property type="match status" value="1"/>
</dbReference>
<proteinExistence type="inferred from homology"/>
<feature type="domain" description="Septum formation inhibitor MinC N-terminal" evidence="8">
    <location>
        <begin position="15"/>
        <end position="88"/>
    </location>
</feature>
<feature type="domain" description="Septum formation inhibitor MinC C-terminal" evidence="7">
    <location>
        <begin position="136"/>
        <end position="236"/>
    </location>
</feature>
<dbReference type="InterPro" id="IPR005526">
    <property type="entry name" value="Septum_form_inhib_MinC_C"/>
</dbReference>
<dbReference type="Gene3D" id="2.160.20.70">
    <property type="match status" value="1"/>
</dbReference>
<dbReference type="RefSeq" id="WP_096457523.1">
    <property type="nucleotide sequence ID" value="NZ_AP014936.1"/>
</dbReference>
<sequence>MALIQNLPKEPPRAFELKGRMMAFSVLRVLTPDLRFLAQQLDAKIATAPHLFQNFPVLLDFEALPQELQEAFDIGRFDRLLRERSFVPVGMCGAGDVLRGIAGGVGIGTISPGLAAPPRQPPKEAAAQPRLTSLLIKEPVRSGQQVYARGGDLTVLATVSPGAEIMADGNIHIYGSLRGRALAGVRGNAEARIFCQDLDAELISISGRYQISEKFKETIRKRPVQIFLNGERLMIEPL</sequence>
<dbReference type="InterPro" id="IPR013033">
    <property type="entry name" value="MinC"/>
</dbReference>
<keyword evidence="3 6" id="KW-0717">Septation</keyword>
<evidence type="ECO:0000256" key="1">
    <source>
        <dbReference type="ARBA" id="ARBA00006291"/>
    </source>
</evidence>
<evidence type="ECO:0000256" key="4">
    <source>
        <dbReference type="ARBA" id="ARBA00023306"/>
    </source>
</evidence>
<dbReference type="GO" id="GO:0051302">
    <property type="term" value="P:regulation of cell division"/>
    <property type="evidence" value="ECO:0007669"/>
    <property type="project" value="InterPro"/>
</dbReference>
<gene>
    <name evidence="6" type="primary">minC</name>
    <name evidence="9" type="ORF">SVA_0208</name>
</gene>
<dbReference type="InterPro" id="IPR007874">
    <property type="entry name" value="MinC_N"/>
</dbReference>
<dbReference type="AlphaFoldDB" id="A0A1B4V036"/>
<evidence type="ECO:0000256" key="5">
    <source>
        <dbReference type="ARBA" id="ARBA00025606"/>
    </source>
</evidence>
<comment type="function">
    <text evidence="5 6">Cell division inhibitor that blocks the formation of polar Z ring septums. Rapidly oscillates between the poles of the cell to destabilize FtsZ filaments that have formed before they mature into polar Z rings. Prevents FtsZ polymerization.</text>
</comment>
<accession>A0A1B4V036</accession>
<keyword evidence="10" id="KW-1185">Reference proteome</keyword>
<evidence type="ECO:0000259" key="8">
    <source>
        <dbReference type="Pfam" id="PF05209"/>
    </source>
</evidence>
<dbReference type="Proteomes" id="UP000218899">
    <property type="component" value="Chromosome"/>
</dbReference>
<evidence type="ECO:0000313" key="9">
    <source>
        <dbReference type="EMBL" id="BAU46790.1"/>
    </source>
</evidence>
<dbReference type="EMBL" id="AP014936">
    <property type="protein sequence ID" value="BAU46790.1"/>
    <property type="molecule type" value="Genomic_DNA"/>
</dbReference>
<dbReference type="PANTHER" id="PTHR34108">
    <property type="entry name" value="SEPTUM SITE-DETERMINING PROTEIN MINC"/>
    <property type="match status" value="1"/>
</dbReference>
<dbReference type="InterPro" id="IPR036145">
    <property type="entry name" value="MinC_C_sf"/>
</dbReference>
<reference evidence="9 10" key="1">
    <citation type="submission" date="2015-08" db="EMBL/GenBank/DDBJ databases">
        <title>Complete genome sequence of Sulfurifustis variabilis.</title>
        <authorList>
            <person name="Miura A."/>
            <person name="Kojima H."/>
            <person name="Fukui M."/>
        </authorList>
    </citation>
    <scope>NUCLEOTIDE SEQUENCE [LARGE SCALE GENOMIC DNA]</scope>
    <source>
        <strain evidence="10">skN76</strain>
    </source>
</reference>
<dbReference type="Pfam" id="PF05209">
    <property type="entry name" value="MinC_N"/>
    <property type="match status" value="1"/>
</dbReference>
<evidence type="ECO:0000256" key="3">
    <source>
        <dbReference type="ARBA" id="ARBA00023210"/>
    </source>
</evidence>
<dbReference type="Gene3D" id="3.30.70.260">
    <property type="match status" value="1"/>
</dbReference>
<dbReference type="PANTHER" id="PTHR34108:SF1">
    <property type="entry name" value="SEPTUM SITE-DETERMINING PROTEIN MINC"/>
    <property type="match status" value="1"/>
</dbReference>
<evidence type="ECO:0000256" key="2">
    <source>
        <dbReference type="ARBA" id="ARBA00022618"/>
    </source>
</evidence>
<protein>
    <recommendedName>
        <fullName evidence="6">Probable septum site-determining protein MinC</fullName>
    </recommendedName>
</protein>
<dbReference type="KEGG" id="sva:SVA_0208"/>
<dbReference type="GO" id="GO:0000902">
    <property type="term" value="P:cell morphogenesis"/>
    <property type="evidence" value="ECO:0007669"/>
    <property type="project" value="InterPro"/>
</dbReference>
<comment type="subunit">
    <text evidence="6">Interacts with MinD and FtsZ.</text>
</comment>
<dbReference type="NCBIfam" id="TIGR01222">
    <property type="entry name" value="minC"/>
    <property type="match status" value="1"/>
</dbReference>